<dbReference type="HOGENOM" id="CLU_1311257_0_0_1"/>
<feature type="compositionally biased region" description="Basic and acidic residues" evidence="2">
    <location>
        <begin position="197"/>
        <end position="210"/>
    </location>
</feature>
<feature type="compositionally biased region" description="Low complexity" evidence="2">
    <location>
        <begin position="114"/>
        <end position="138"/>
    </location>
</feature>
<feature type="region of interest" description="Disordered" evidence="2">
    <location>
        <begin position="106"/>
        <end position="145"/>
    </location>
</feature>
<dbReference type="KEGG" id="dpx:DAPPUDRAFT_123713"/>
<keyword evidence="1" id="KW-0175">Coiled coil</keyword>
<sequence>MEEKKRKIEIEKEKKKVEIEKEKKKVEMKELRQQFDLLGLEQSKIKTKLKNRQRKTSSDLCNSTKKRSTGEGDDEETHFIQQFNMNNGRPTSFSGKLHLTLPNQTSTPMSTPMSDISTHIKSSTSTSSYSLTSWPSTTNTEGWTNTSNYTTSPLILLTTYNTIQSGNTIDLCSPSTIDLCNQSTINSTVEVSSVYEEDSKNPYDKSTTKN</sequence>
<organism evidence="3 4">
    <name type="scientific">Daphnia pulex</name>
    <name type="common">Water flea</name>
    <dbReference type="NCBI Taxonomy" id="6669"/>
    <lineage>
        <taxon>Eukaryota</taxon>
        <taxon>Metazoa</taxon>
        <taxon>Ecdysozoa</taxon>
        <taxon>Arthropoda</taxon>
        <taxon>Crustacea</taxon>
        <taxon>Branchiopoda</taxon>
        <taxon>Diplostraca</taxon>
        <taxon>Cladocera</taxon>
        <taxon>Anomopoda</taxon>
        <taxon>Daphniidae</taxon>
        <taxon>Daphnia</taxon>
    </lineage>
</organism>
<feature type="region of interest" description="Disordered" evidence="2">
    <location>
        <begin position="48"/>
        <end position="75"/>
    </location>
</feature>
<feature type="region of interest" description="Disordered" evidence="2">
    <location>
        <begin position="191"/>
        <end position="210"/>
    </location>
</feature>
<evidence type="ECO:0000313" key="4">
    <source>
        <dbReference type="Proteomes" id="UP000000305"/>
    </source>
</evidence>
<proteinExistence type="predicted"/>
<gene>
    <name evidence="3" type="ORF">DAPPUDRAFT_123713</name>
</gene>
<dbReference type="AlphaFoldDB" id="E9I620"/>
<dbReference type="InParanoid" id="E9I620"/>
<dbReference type="EMBL" id="GL736069">
    <property type="protein sequence ID" value="EFX60560.1"/>
    <property type="molecule type" value="Genomic_DNA"/>
</dbReference>
<protein>
    <submittedName>
        <fullName evidence="3">Uncharacterized protein</fullName>
    </submittedName>
</protein>
<reference evidence="3 4" key="1">
    <citation type="journal article" date="2011" name="Science">
        <title>The ecoresponsive genome of Daphnia pulex.</title>
        <authorList>
            <person name="Colbourne J.K."/>
            <person name="Pfrender M.E."/>
            <person name="Gilbert D."/>
            <person name="Thomas W.K."/>
            <person name="Tucker A."/>
            <person name="Oakley T.H."/>
            <person name="Tokishita S."/>
            <person name="Aerts A."/>
            <person name="Arnold G.J."/>
            <person name="Basu M.K."/>
            <person name="Bauer D.J."/>
            <person name="Caceres C.E."/>
            <person name="Carmel L."/>
            <person name="Casola C."/>
            <person name="Choi J.H."/>
            <person name="Detter J.C."/>
            <person name="Dong Q."/>
            <person name="Dusheyko S."/>
            <person name="Eads B.D."/>
            <person name="Frohlich T."/>
            <person name="Geiler-Samerotte K.A."/>
            <person name="Gerlach D."/>
            <person name="Hatcher P."/>
            <person name="Jogdeo S."/>
            <person name="Krijgsveld J."/>
            <person name="Kriventseva E.V."/>
            <person name="Kultz D."/>
            <person name="Laforsch C."/>
            <person name="Lindquist E."/>
            <person name="Lopez J."/>
            <person name="Manak J.R."/>
            <person name="Muller J."/>
            <person name="Pangilinan J."/>
            <person name="Patwardhan R.P."/>
            <person name="Pitluck S."/>
            <person name="Pritham E.J."/>
            <person name="Rechtsteiner A."/>
            <person name="Rho M."/>
            <person name="Rogozin I.B."/>
            <person name="Sakarya O."/>
            <person name="Salamov A."/>
            <person name="Schaack S."/>
            <person name="Shapiro H."/>
            <person name="Shiga Y."/>
            <person name="Skalitzky C."/>
            <person name="Smith Z."/>
            <person name="Souvorov A."/>
            <person name="Sung W."/>
            <person name="Tang Z."/>
            <person name="Tsuchiya D."/>
            <person name="Tu H."/>
            <person name="Vos H."/>
            <person name="Wang M."/>
            <person name="Wolf Y.I."/>
            <person name="Yamagata H."/>
            <person name="Yamada T."/>
            <person name="Ye Y."/>
            <person name="Shaw J.R."/>
            <person name="Andrews J."/>
            <person name="Crease T.J."/>
            <person name="Tang H."/>
            <person name="Lucas S.M."/>
            <person name="Robertson H.M."/>
            <person name="Bork P."/>
            <person name="Koonin E.V."/>
            <person name="Zdobnov E.M."/>
            <person name="Grigoriev I.V."/>
            <person name="Lynch M."/>
            <person name="Boore J.L."/>
        </authorList>
    </citation>
    <scope>NUCLEOTIDE SEQUENCE [LARGE SCALE GENOMIC DNA]</scope>
</reference>
<feature type="coiled-coil region" evidence="1">
    <location>
        <begin position="1"/>
        <end position="41"/>
    </location>
</feature>
<accession>E9I620</accession>
<name>E9I620_DAPPU</name>
<evidence type="ECO:0000313" key="3">
    <source>
        <dbReference type="EMBL" id="EFX60560.1"/>
    </source>
</evidence>
<evidence type="ECO:0000256" key="2">
    <source>
        <dbReference type="SAM" id="MobiDB-lite"/>
    </source>
</evidence>
<dbReference type="Proteomes" id="UP000000305">
    <property type="component" value="Unassembled WGS sequence"/>
</dbReference>
<evidence type="ECO:0000256" key="1">
    <source>
        <dbReference type="SAM" id="Coils"/>
    </source>
</evidence>
<keyword evidence="4" id="KW-1185">Reference proteome</keyword>